<dbReference type="AlphaFoldDB" id="A0A369J7Y9"/>
<organism evidence="1 2">
    <name type="scientific">Hypsizygus marmoreus</name>
    <name type="common">White beech mushroom</name>
    <name type="synonym">Agaricus marmoreus</name>
    <dbReference type="NCBI Taxonomy" id="39966"/>
    <lineage>
        <taxon>Eukaryota</taxon>
        <taxon>Fungi</taxon>
        <taxon>Dikarya</taxon>
        <taxon>Basidiomycota</taxon>
        <taxon>Agaricomycotina</taxon>
        <taxon>Agaricomycetes</taxon>
        <taxon>Agaricomycetidae</taxon>
        <taxon>Agaricales</taxon>
        <taxon>Tricholomatineae</taxon>
        <taxon>Lyophyllaceae</taxon>
        <taxon>Hypsizygus</taxon>
    </lineage>
</organism>
<evidence type="ECO:0000313" key="2">
    <source>
        <dbReference type="Proteomes" id="UP000076154"/>
    </source>
</evidence>
<dbReference type="InParanoid" id="A0A369J7Y9"/>
<keyword evidence="2" id="KW-1185">Reference proteome</keyword>
<dbReference type="EMBL" id="LUEZ02000110">
    <property type="protein sequence ID" value="RDB17532.1"/>
    <property type="molecule type" value="Genomic_DNA"/>
</dbReference>
<gene>
    <name evidence="1" type="ORF">Hypma_001247</name>
</gene>
<comment type="caution">
    <text evidence="1">The sequence shown here is derived from an EMBL/GenBank/DDBJ whole genome shotgun (WGS) entry which is preliminary data.</text>
</comment>
<reference evidence="1" key="1">
    <citation type="submission" date="2018-04" db="EMBL/GenBank/DDBJ databases">
        <title>Whole genome sequencing of Hypsizygus marmoreus.</title>
        <authorList>
            <person name="Choi I.-G."/>
            <person name="Min B."/>
            <person name="Kim J.-G."/>
            <person name="Kim S."/>
            <person name="Oh Y.-L."/>
            <person name="Kong W.-S."/>
            <person name="Park H."/>
            <person name="Jeong J."/>
            <person name="Song E.-S."/>
        </authorList>
    </citation>
    <scope>NUCLEOTIDE SEQUENCE [LARGE SCALE GENOMIC DNA]</scope>
    <source>
        <strain evidence="1">51987-8</strain>
    </source>
</reference>
<proteinExistence type="predicted"/>
<evidence type="ECO:0000313" key="1">
    <source>
        <dbReference type="EMBL" id="RDB17532.1"/>
    </source>
</evidence>
<accession>A0A369J7Y9</accession>
<name>A0A369J7Y9_HYPMA</name>
<protein>
    <submittedName>
        <fullName evidence="1">Uncharacterized protein</fullName>
    </submittedName>
</protein>
<sequence>MNALQHLKNTSQCLPHTPKINGHLDPTIASTVLQLIFVYGAAQSLSTSLHTHTIAMGRVYQLEVSNKPTHSIESASIPDLSPKMTDFSLLTASWHQAGAPKRRVDDDNSSVSLADKWYATKAPPPLHARSTLAC</sequence>
<dbReference type="Proteomes" id="UP000076154">
    <property type="component" value="Unassembled WGS sequence"/>
</dbReference>